<evidence type="ECO:0000256" key="7">
    <source>
        <dbReference type="ARBA" id="ARBA00023235"/>
    </source>
</evidence>
<evidence type="ECO:0000313" key="14">
    <source>
        <dbReference type="Proteomes" id="UP000189800"/>
    </source>
</evidence>
<dbReference type="HAMAP" id="MF_02212">
    <property type="entry name" value="Bsr_racemase"/>
    <property type="match status" value="1"/>
</dbReference>
<dbReference type="SUPFAM" id="SSF51419">
    <property type="entry name" value="PLP-binding barrel"/>
    <property type="match status" value="1"/>
</dbReference>
<evidence type="ECO:0000256" key="6">
    <source>
        <dbReference type="ARBA" id="ARBA00023157"/>
    </source>
</evidence>
<gene>
    <name evidence="13" type="ORF">B0680_04625</name>
</gene>
<comment type="catalytic activity">
    <reaction evidence="9">
        <text>L-lysine = D-lysine</text>
        <dbReference type="Rhea" id="RHEA:22864"/>
        <dbReference type="ChEBI" id="CHEBI:32551"/>
        <dbReference type="ChEBI" id="CHEBI:32557"/>
    </reaction>
</comment>
<dbReference type="PANTHER" id="PTHR30511:SF0">
    <property type="entry name" value="ALANINE RACEMASE, CATABOLIC-RELATED"/>
    <property type="match status" value="1"/>
</dbReference>
<reference evidence="13 14" key="1">
    <citation type="submission" date="2017-02" db="EMBL/GenBank/DDBJ databases">
        <title>Draft genome sequence of Moraxella pluranimalium CCUG 54913T type strain.</title>
        <authorList>
            <person name="Salva-Serra F."/>
            <person name="Engstrom-Jakobsson H."/>
            <person name="Thorell K."/>
            <person name="Jaen-Luchoro D."/>
            <person name="Gonzales-Siles L."/>
            <person name="Karlsson R."/>
            <person name="Yazdan S."/>
            <person name="Boulund F."/>
            <person name="Johnning A."/>
            <person name="Engstrand L."/>
            <person name="Kristiansson E."/>
            <person name="Moore E."/>
        </authorList>
    </citation>
    <scope>NUCLEOTIDE SEQUENCE [LARGE SCALE GENOMIC DNA]</scope>
    <source>
        <strain evidence="13 14">CCUG 54913</strain>
    </source>
</reference>
<dbReference type="InterPro" id="IPR043698">
    <property type="entry name" value="Racemase_Bsr/Lyr"/>
</dbReference>
<feature type="signal peptide" evidence="9">
    <location>
        <begin position="1"/>
        <end position="24"/>
    </location>
</feature>
<dbReference type="InterPro" id="IPR001608">
    <property type="entry name" value="Ala_racemase_N"/>
</dbReference>
<evidence type="ECO:0000256" key="10">
    <source>
        <dbReference type="PIRSR" id="PIRSR600821-50"/>
    </source>
</evidence>
<comment type="subcellular location">
    <subcellularLocation>
        <location evidence="2 9">Periplasm</location>
    </subcellularLocation>
</comment>
<evidence type="ECO:0000256" key="5">
    <source>
        <dbReference type="ARBA" id="ARBA00022898"/>
    </source>
</evidence>
<dbReference type="EC" id="5.1.1.10" evidence="9"/>
<feature type="active site" description="Proton acceptor" evidence="9">
    <location>
        <position position="301"/>
    </location>
</feature>
<feature type="domain" description="Alanine racemase C-terminal" evidence="12">
    <location>
        <begin position="280"/>
        <end position="411"/>
    </location>
</feature>
<feature type="active site" description="Proton acceptor" evidence="9">
    <location>
        <position position="75"/>
    </location>
</feature>
<dbReference type="InterPro" id="IPR011079">
    <property type="entry name" value="Ala_racemase_C"/>
</dbReference>
<evidence type="ECO:0000256" key="4">
    <source>
        <dbReference type="ARBA" id="ARBA00022764"/>
    </source>
</evidence>
<dbReference type="NCBIfam" id="NF009879">
    <property type="entry name" value="PRK13340.1-4"/>
    <property type="match status" value="1"/>
</dbReference>
<dbReference type="SUPFAM" id="SSF50621">
    <property type="entry name" value="Alanine racemase C-terminal domain-like"/>
    <property type="match status" value="1"/>
</dbReference>
<comment type="function">
    <text evidence="9">Amino-acid racemase able to utilize a broad range of substrates.</text>
</comment>
<keyword evidence="7 9" id="KW-0413">Isomerase</keyword>
<dbReference type="GO" id="GO:0008784">
    <property type="term" value="F:alanine racemase activity"/>
    <property type="evidence" value="ECO:0007669"/>
    <property type="project" value="InterPro"/>
</dbReference>
<dbReference type="GO" id="GO:0030170">
    <property type="term" value="F:pyridoxal phosphate binding"/>
    <property type="evidence" value="ECO:0007669"/>
    <property type="project" value="UniProtKB-UniRule"/>
</dbReference>
<evidence type="ECO:0000256" key="11">
    <source>
        <dbReference type="PIRSR" id="PIRSR600821-52"/>
    </source>
</evidence>
<evidence type="ECO:0000256" key="3">
    <source>
        <dbReference type="ARBA" id="ARBA00022729"/>
    </source>
</evidence>
<dbReference type="InterPro" id="IPR020622">
    <property type="entry name" value="Ala_racemase_pyridoxalP-BS"/>
</dbReference>
<dbReference type="GO" id="GO:0005829">
    <property type="term" value="C:cytosol"/>
    <property type="evidence" value="ECO:0007669"/>
    <property type="project" value="TreeGrafter"/>
</dbReference>
<feature type="binding site" evidence="9 11">
    <location>
        <position position="349"/>
    </location>
    <ligand>
        <name>substrate</name>
    </ligand>
</feature>
<name>A0A1T0CQU1_9GAMM</name>
<evidence type="ECO:0000256" key="9">
    <source>
        <dbReference type="HAMAP-Rule" id="MF_02212"/>
    </source>
</evidence>
<dbReference type="InterPro" id="IPR009006">
    <property type="entry name" value="Ala_racemase/Decarboxylase_C"/>
</dbReference>
<keyword evidence="6 9" id="KW-1015">Disulfide bond</keyword>
<keyword evidence="3 9" id="KW-0732">Signal</keyword>
<feature type="modified residue" description="N6-(pyridoxal phosphate)lysine" evidence="9 10">
    <location>
        <position position="75"/>
    </location>
</feature>
<comment type="catalytic activity">
    <reaction evidence="9">
        <text>an L-alpha-amino acid = a D-alpha-amino acid</text>
        <dbReference type="Rhea" id="RHEA:18317"/>
        <dbReference type="ChEBI" id="CHEBI:59869"/>
        <dbReference type="ChEBI" id="CHEBI:59871"/>
        <dbReference type="EC" id="5.1.1.10"/>
    </reaction>
</comment>
<evidence type="ECO:0000256" key="2">
    <source>
        <dbReference type="ARBA" id="ARBA00004418"/>
    </source>
</evidence>
<dbReference type="GO" id="GO:0030632">
    <property type="term" value="P:D-alanine biosynthetic process"/>
    <property type="evidence" value="ECO:0007669"/>
    <property type="project" value="TreeGrafter"/>
</dbReference>
<dbReference type="Proteomes" id="UP000189800">
    <property type="component" value="Unassembled WGS sequence"/>
</dbReference>
<dbReference type="EMBL" id="MUYU01000009">
    <property type="protein sequence ID" value="OOS24710.1"/>
    <property type="molecule type" value="Genomic_DNA"/>
</dbReference>
<protein>
    <recommendedName>
        <fullName evidence="9">Broad specificity amino-acid racemase</fullName>
        <ecNumber evidence="9">5.1.1.10</ecNumber>
    </recommendedName>
</protein>
<keyword evidence="14" id="KW-1185">Reference proteome</keyword>
<dbReference type="RefSeq" id="WP_078253890.1">
    <property type="nucleotide sequence ID" value="NZ_MUYU01000009.1"/>
</dbReference>
<dbReference type="PROSITE" id="PS00395">
    <property type="entry name" value="ALANINE_RACEMASE"/>
    <property type="match status" value="1"/>
</dbReference>
<dbReference type="GO" id="GO:0042597">
    <property type="term" value="C:periplasmic space"/>
    <property type="evidence" value="ECO:0007669"/>
    <property type="project" value="UniProtKB-SubCell"/>
</dbReference>
<comment type="cofactor">
    <cofactor evidence="1 9 10">
        <name>pyridoxal 5'-phosphate</name>
        <dbReference type="ChEBI" id="CHEBI:597326"/>
    </cofactor>
</comment>
<comment type="catalytic activity">
    <reaction evidence="9">
        <text>L-arginine = D-arginine</text>
        <dbReference type="Rhea" id="RHEA:18069"/>
        <dbReference type="ChEBI" id="CHEBI:32682"/>
        <dbReference type="ChEBI" id="CHEBI:32689"/>
    </reaction>
</comment>
<evidence type="ECO:0000256" key="1">
    <source>
        <dbReference type="ARBA" id="ARBA00001933"/>
    </source>
</evidence>
<organism evidence="13 14">
    <name type="scientific">Moraxella pluranimalium</name>
    <dbReference type="NCBI Taxonomy" id="470453"/>
    <lineage>
        <taxon>Bacteria</taxon>
        <taxon>Pseudomonadati</taxon>
        <taxon>Pseudomonadota</taxon>
        <taxon>Gammaproteobacteria</taxon>
        <taxon>Moraxellales</taxon>
        <taxon>Moraxellaceae</taxon>
        <taxon>Moraxella</taxon>
    </lineage>
</organism>
<feature type="disulfide bond" evidence="9">
    <location>
        <begin position="71"/>
        <end position="97"/>
    </location>
</feature>
<sequence precursor="true">MKHSRLTLAILASLAIGTASTAQAAPLLHTHGDYSFANHSKANAYLEIDVKAFEDNITRLQKTLKDSTKICAIMKADAYGNGIDLLMPSIIKLGVPCIGIASNEEARVARAHGYKGIIMRVRLADAGEVESALDYDITELTGSLSHALSLNDIAQKHGKTINYHLALNSGSMDRNGIDVSTDSGKIDAFAITKLSHINITGIMTHYANEDTEFVQARLAVFNEQADWLIKTAKLDRNKLTLHTANSFATISVPESHLDMVRPGGLIYGDTIDAKPAYKPIMSFKTKVASVQFYPAGTTVGYDGTHTLTRDSYLANLPFGYSDGYRRAFTNKGTVLIGGERAPVVGKVSMNTTMVDVTDIVAKKGINIGDEVVIYGAQGDARITQAEIEDINGALLADLYTIWGNSNPKVIKP</sequence>
<comment type="caution">
    <text evidence="13">The sequence shown here is derived from an EMBL/GenBank/DDBJ whole genome shotgun (WGS) entry which is preliminary data.</text>
</comment>
<dbReference type="CDD" id="cd06826">
    <property type="entry name" value="PLPDE_III_AR2"/>
    <property type="match status" value="1"/>
</dbReference>
<evidence type="ECO:0000259" key="12">
    <source>
        <dbReference type="SMART" id="SM01005"/>
    </source>
</evidence>
<dbReference type="Pfam" id="PF01168">
    <property type="entry name" value="Ala_racemase_N"/>
    <property type="match status" value="1"/>
</dbReference>
<feature type="binding site" evidence="9 11">
    <location>
        <position position="174"/>
    </location>
    <ligand>
        <name>substrate</name>
    </ligand>
</feature>
<dbReference type="InterPro" id="IPR029066">
    <property type="entry name" value="PLP-binding_barrel"/>
</dbReference>
<dbReference type="Gene3D" id="2.40.37.10">
    <property type="entry name" value="Lyase, Ornithine Decarboxylase, Chain A, domain 1"/>
    <property type="match status" value="1"/>
</dbReference>
<dbReference type="Gene3D" id="3.20.20.10">
    <property type="entry name" value="Alanine racemase"/>
    <property type="match status" value="1"/>
</dbReference>
<keyword evidence="5 9" id="KW-0663">Pyridoxal phosphate</keyword>
<evidence type="ECO:0000256" key="8">
    <source>
        <dbReference type="ARBA" id="ARBA00023456"/>
    </source>
</evidence>
<keyword evidence="4 9" id="KW-0574">Periplasm</keyword>
<dbReference type="OrthoDB" id="9813814at2"/>
<dbReference type="PRINTS" id="PR00992">
    <property type="entry name" value="ALARACEMASE"/>
</dbReference>
<accession>A0A1T0CQU1</accession>
<dbReference type="STRING" id="470453.B0680_04625"/>
<dbReference type="AlphaFoldDB" id="A0A1T0CQU1"/>
<proteinExistence type="inferred from homology"/>
<evidence type="ECO:0000313" key="13">
    <source>
        <dbReference type="EMBL" id="OOS24710.1"/>
    </source>
</evidence>
<dbReference type="NCBIfam" id="TIGR00492">
    <property type="entry name" value="alr"/>
    <property type="match status" value="1"/>
</dbReference>
<feature type="chain" id="PRO_5026401185" description="Broad specificity amino-acid racemase" evidence="9">
    <location>
        <begin position="25"/>
        <end position="412"/>
    </location>
</feature>
<dbReference type="Pfam" id="PF00842">
    <property type="entry name" value="Ala_racemase_C"/>
    <property type="match status" value="1"/>
</dbReference>
<dbReference type="SMART" id="SM01005">
    <property type="entry name" value="Ala_racemase_C"/>
    <property type="match status" value="1"/>
</dbReference>
<dbReference type="InterPro" id="IPR000821">
    <property type="entry name" value="Ala_racemase"/>
</dbReference>
<dbReference type="PANTHER" id="PTHR30511">
    <property type="entry name" value="ALANINE RACEMASE"/>
    <property type="match status" value="1"/>
</dbReference>
<comment type="similarity">
    <text evidence="8 9">Belongs to the alanine racemase family. Bsr subfamily.</text>
</comment>